<dbReference type="Gene3D" id="1.10.10.60">
    <property type="entry name" value="Homeodomain-like"/>
    <property type="match status" value="1"/>
</dbReference>
<dbReference type="InterPro" id="IPR004111">
    <property type="entry name" value="Repressor_TetR_C"/>
</dbReference>
<dbReference type="SUPFAM" id="SSF46689">
    <property type="entry name" value="Homeodomain-like"/>
    <property type="match status" value="1"/>
</dbReference>
<keyword evidence="8" id="KW-1185">Reference proteome</keyword>
<dbReference type="InterPro" id="IPR050109">
    <property type="entry name" value="HTH-type_TetR-like_transc_reg"/>
</dbReference>
<evidence type="ECO:0000256" key="2">
    <source>
        <dbReference type="ARBA" id="ARBA00023015"/>
    </source>
</evidence>
<evidence type="ECO:0000256" key="5">
    <source>
        <dbReference type="PROSITE-ProRule" id="PRU00335"/>
    </source>
</evidence>
<protein>
    <submittedName>
        <fullName evidence="7">TetR family transcriptional regulator</fullName>
    </submittedName>
</protein>
<accession>A0A919UDU0</accession>
<dbReference type="Gene3D" id="1.10.357.10">
    <property type="entry name" value="Tetracycline Repressor, domain 2"/>
    <property type="match status" value="1"/>
</dbReference>
<dbReference type="RefSeq" id="WP_203853409.1">
    <property type="nucleotide sequence ID" value="NZ_BAAAVW010000010.1"/>
</dbReference>
<proteinExistence type="predicted"/>
<evidence type="ECO:0000259" key="6">
    <source>
        <dbReference type="PROSITE" id="PS50977"/>
    </source>
</evidence>
<dbReference type="Proteomes" id="UP000660611">
    <property type="component" value="Unassembled WGS sequence"/>
</dbReference>
<evidence type="ECO:0000256" key="1">
    <source>
        <dbReference type="ARBA" id="ARBA00022491"/>
    </source>
</evidence>
<dbReference type="InterPro" id="IPR003012">
    <property type="entry name" value="Tet_transcr_reg_TetR"/>
</dbReference>
<dbReference type="InterPro" id="IPR036271">
    <property type="entry name" value="Tet_transcr_reg_TetR-rel_C_sf"/>
</dbReference>
<dbReference type="Pfam" id="PF00440">
    <property type="entry name" value="TetR_N"/>
    <property type="match status" value="1"/>
</dbReference>
<dbReference type="GO" id="GO:0000976">
    <property type="term" value="F:transcription cis-regulatory region binding"/>
    <property type="evidence" value="ECO:0007669"/>
    <property type="project" value="TreeGrafter"/>
</dbReference>
<sequence length="201" mass="21797">MALDTTTITQAAVQLLREEGLDGVTFRKLTARLNVKAPAIYWRFAGKQELLEAVAEAILTERLADLPLYDGTRPWPEWFADLLHRLRDAMLAYPDGARVVTGARPQHTQTLGNLAETALAGAVASGLPLADAAGRVFTALHFTYGRVIEEQESTGAARMDPATAAAFAARFPTIARALTEFTGQGLTPRHAFDAGIRLILR</sequence>
<keyword evidence="3 5" id="KW-0238">DNA-binding</keyword>
<comment type="caution">
    <text evidence="7">The sequence shown here is derived from an EMBL/GenBank/DDBJ whole genome shotgun (WGS) entry which is preliminary data.</text>
</comment>
<dbReference type="PANTHER" id="PTHR30055">
    <property type="entry name" value="HTH-TYPE TRANSCRIPTIONAL REGULATOR RUTR"/>
    <property type="match status" value="1"/>
</dbReference>
<dbReference type="GO" id="GO:0046677">
    <property type="term" value="P:response to antibiotic"/>
    <property type="evidence" value="ECO:0007669"/>
    <property type="project" value="InterPro"/>
</dbReference>
<feature type="DNA-binding region" description="H-T-H motif" evidence="5">
    <location>
        <begin position="25"/>
        <end position="44"/>
    </location>
</feature>
<evidence type="ECO:0000313" key="8">
    <source>
        <dbReference type="Proteomes" id="UP000660611"/>
    </source>
</evidence>
<name>A0A919UDU0_9ACTN</name>
<dbReference type="PANTHER" id="PTHR30055:SF151">
    <property type="entry name" value="TRANSCRIPTIONAL REGULATORY PROTEIN"/>
    <property type="match status" value="1"/>
</dbReference>
<dbReference type="InterPro" id="IPR001647">
    <property type="entry name" value="HTH_TetR"/>
</dbReference>
<keyword evidence="4" id="KW-0804">Transcription</keyword>
<dbReference type="EMBL" id="BONQ01000162">
    <property type="protein sequence ID" value="GIG51804.1"/>
    <property type="molecule type" value="Genomic_DNA"/>
</dbReference>
<keyword evidence="1" id="KW-0678">Repressor</keyword>
<organism evidence="7 8">
    <name type="scientific">Dactylosporangium siamense</name>
    <dbReference type="NCBI Taxonomy" id="685454"/>
    <lineage>
        <taxon>Bacteria</taxon>
        <taxon>Bacillati</taxon>
        <taxon>Actinomycetota</taxon>
        <taxon>Actinomycetes</taxon>
        <taxon>Micromonosporales</taxon>
        <taxon>Micromonosporaceae</taxon>
        <taxon>Dactylosporangium</taxon>
    </lineage>
</organism>
<dbReference type="PROSITE" id="PS50977">
    <property type="entry name" value="HTH_TETR_2"/>
    <property type="match status" value="1"/>
</dbReference>
<dbReference type="InterPro" id="IPR009057">
    <property type="entry name" value="Homeodomain-like_sf"/>
</dbReference>
<dbReference type="PRINTS" id="PR00400">
    <property type="entry name" value="TETREPRESSOR"/>
</dbReference>
<dbReference type="PRINTS" id="PR00455">
    <property type="entry name" value="HTHTETR"/>
</dbReference>
<gene>
    <name evidence="7" type="ORF">Dsi01nite_098450</name>
</gene>
<reference evidence="7" key="1">
    <citation type="submission" date="2021-01" db="EMBL/GenBank/DDBJ databases">
        <title>Whole genome shotgun sequence of Dactylosporangium siamense NBRC 106093.</title>
        <authorList>
            <person name="Komaki H."/>
            <person name="Tamura T."/>
        </authorList>
    </citation>
    <scope>NUCLEOTIDE SEQUENCE</scope>
    <source>
        <strain evidence="7">NBRC 106093</strain>
    </source>
</reference>
<evidence type="ECO:0000313" key="7">
    <source>
        <dbReference type="EMBL" id="GIG51804.1"/>
    </source>
</evidence>
<dbReference type="AlphaFoldDB" id="A0A919UDU0"/>
<dbReference type="Pfam" id="PF02909">
    <property type="entry name" value="TetR_C_1"/>
    <property type="match status" value="1"/>
</dbReference>
<dbReference type="SUPFAM" id="SSF48498">
    <property type="entry name" value="Tetracyclin repressor-like, C-terminal domain"/>
    <property type="match status" value="1"/>
</dbReference>
<keyword evidence="2" id="KW-0805">Transcription regulation</keyword>
<dbReference type="GO" id="GO:0045892">
    <property type="term" value="P:negative regulation of DNA-templated transcription"/>
    <property type="evidence" value="ECO:0007669"/>
    <property type="project" value="InterPro"/>
</dbReference>
<feature type="domain" description="HTH tetR-type" evidence="6">
    <location>
        <begin position="2"/>
        <end position="62"/>
    </location>
</feature>
<evidence type="ECO:0000256" key="3">
    <source>
        <dbReference type="ARBA" id="ARBA00023125"/>
    </source>
</evidence>
<evidence type="ECO:0000256" key="4">
    <source>
        <dbReference type="ARBA" id="ARBA00023163"/>
    </source>
</evidence>
<dbReference type="GO" id="GO:0003700">
    <property type="term" value="F:DNA-binding transcription factor activity"/>
    <property type="evidence" value="ECO:0007669"/>
    <property type="project" value="TreeGrafter"/>
</dbReference>